<dbReference type="Gene3D" id="2.40.50.1020">
    <property type="entry name" value="LytTr DNA-binding domain"/>
    <property type="match status" value="1"/>
</dbReference>
<dbReference type="OrthoDB" id="1118393at2"/>
<evidence type="ECO:0000313" key="3">
    <source>
        <dbReference type="EMBL" id="PCE64240.1"/>
    </source>
</evidence>
<sequence length="302" mass="35417">MKFWNFLNSPNIYFKTGPDRWRYMLSSILFASIFIIVFLPQFADDEEKVMAKIHIILPKGIMAISLSILLGQLFSQFLLPKLFKFRPKQLKGLLWVFLIEVILITTLFDYSENIFFYHVDHDDCYIYNSVIIDTLFLYTSFVILISYPFIGNLLYQHIHNLRTTIDGLEGELQHIKSHYAKLANQNPGRIEFKDENGQLQFSCEWAKLLYLKSDNQYVEVFSECDGKLVKQVVRNRLKNILDLAPEGPLVRSHRSYAVNMMRINQLKNQNQKQFLQLDSNTEVLVPISKTYLNELRQVGLSK</sequence>
<keyword evidence="1" id="KW-0812">Transmembrane</keyword>
<proteinExistence type="predicted"/>
<feature type="transmembrane region" description="Helical" evidence="1">
    <location>
        <begin position="60"/>
        <end position="80"/>
    </location>
</feature>
<reference evidence="3 4" key="1">
    <citation type="submission" date="2017-04" db="EMBL/GenBank/DDBJ databases">
        <title>A new member of the family Flavobacteriaceae isolated from ascidians.</title>
        <authorList>
            <person name="Chen L."/>
        </authorList>
    </citation>
    <scope>NUCLEOTIDE SEQUENCE [LARGE SCALE GENOMIC DNA]</scope>
    <source>
        <strain evidence="3 4">HQA918</strain>
    </source>
</reference>
<dbReference type="GO" id="GO:0003677">
    <property type="term" value="F:DNA binding"/>
    <property type="evidence" value="ECO:0007669"/>
    <property type="project" value="InterPro"/>
</dbReference>
<feature type="transmembrane region" description="Helical" evidence="1">
    <location>
        <begin position="130"/>
        <end position="155"/>
    </location>
</feature>
<feature type="domain" description="HTH LytTR-type" evidence="2">
    <location>
        <begin position="198"/>
        <end position="300"/>
    </location>
</feature>
<dbReference type="EMBL" id="NBWU01000003">
    <property type="protein sequence ID" value="PCE64240.1"/>
    <property type="molecule type" value="Genomic_DNA"/>
</dbReference>
<evidence type="ECO:0000256" key="1">
    <source>
        <dbReference type="SAM" id="Phobius"/>
    </source>
</evidence>
<evidence type="ECO:0000259" key="2">
    <source>
        <dbReference type="SMART" id="SM00850"/>
    </source>
</evidence>
<keyword evidence="1" id="KW-1133">Transmembrane helix</keyword>
<accession>A0A2A4G8D9</accession>
<feature type="transmembrane region" description="Helical" evidence="1">
    <location>
        <begin position="21"/>
        <end position="40"/>
    </location>
</feature>
<gene>
    <name evidence="3" type="ORF">B7P33_08025</name>
</gene>
<dbReference type="Proteomes" id="UP000219559">
    <property type="component" value="Unassembled WGS sequence"/>
</dbReference>
<keyword evidence="1" id="KW-0472">Membrane</keyword>
<dbReference type="RefSeq" id="WP_097440364.1">
    <property type="nucleotide sequence ID" value="NZ_KZ300476.1"/>
</dbReference>
<organism evidence="3 4">
    <name type="scientific">Sediminicola luteus</name>
    <dbReference type="NCBI Taxonomy" id="319238"/>
    <lineage>
        <taxon>Bacteria</taxon>
        <taxon>Pseudomonadati</taxon>
        <taxon>Bacteroidota</taxon>
        <taxon>Flavobacteriia</taxon>
        <taxon>Flavobacteriales</taxon>
        <taxon>Flavobacteriaceae</taxon>
        <taxon>Sediminicola</taxon>
    </lineage>
</organism>
<protein>
    <recommendedName>
        <fullName evidence="2">HTH LytTR-type domain-containing protein</fullName>
    </recommendedName>
</protein>
<name>A0A2A4G8D9_9FLAO</name>
<feature type="transmembrane region" description="Helical" evidence="1">
    <location>
        <begin position="92"/>
        <end position="110"/>
    </location>
</feature>
<dbReference type="SMART" id="SM00850">
    <property type="entry name" value="LytTR"/>
    <property type="match status" value="1"/>
</dbReference>
<dbReference type="Pfam" id="PF04397">
    <property type="entry name" value="LytTR"/>
    <property type="match status" value="1"/>
</dbReference>
<keyword evidence="4" id="KW-1185">Reference proteome</keyword>
<dbReference type="InterPro" id="IPR007492">
    <property type="entry name" value="LytTR_DNA-bd_dom"/>
</dbReference>
<comment type="caution">
    <text evidence="3">The sequence shown here is derived from an EMBL/GenBank/DDBJ whole genome shotgun (WGS) entry which is preliminary data.</text>
</comment>
<dbReference type="AlphaFoldDB" id="A0A2A4G8D9"/>
<evidence type="ECO:0000313" key="4">
    <source>
        <dbReference type="Proteomes" id="UP000219559"/>
    </source>
</evidence>